<comment type="caution">
    <text evidence="2">The sequence shown here is derived from an EMBL/GenBank/DDBJ whole genome shotgun (WGS) entry which is preliminary data.</text>
</comment>
<organism evidence="2 3">
    <name type="scientific">Colletotrichum phormii</name>
    <dbReference type="NCBI Taxonomy" id="359342"/>
    <lineage>
        <taxon>Eukaryota</taxon>
        <taxon>Fungi</taxon>
        <taxon>Dikarya</taxon>
        <taxon>Ascomycota</taxon>
        <taxon>Pezizomycotina</taxon>
        <taxon>Sordariomycetes</taxon>
        <taxon>Hypocreomycetidae</taxon>
        <taxon>Glomerellales</taxon>
        <taxon>Glomerellaceae</taxon>
        <taxon>Colletotrichum</taxon>
        <taxon>Colletotrichum acutatum species complex</taxon>
    </lineage>
</organism>
<feature type="compositionally biased region" description="Polar residues" evidence="1">
    <location>
        <begin position="104"/>
        <end position="117"/>
    </location>
</feature>
<keyword evidence="3" id="KW-1185">Reference proteome</keyword>
<feature type="compositionally biased region" description="Basic and acidic residues" evidence="1">
    <location>
        <begin position="90"/>
        <end position="103"/>
    </location>
</feature>
<evidence type="ECO:0000313" key="2">
    <source>
        <dbReference type="EMBL" id="KAK1623710.1"/>
    </source>
</evidence>
<dbReference type="RefSeq" id="XP_060439705.1">
    <property type="nucleotide sequence ID" value="XM_060591339.1"/>
</dbReference>
<proteinExistence type="predicted"/>
<dbReference type="EMBL" id="JAHMHQ010000027">
    <property type="protein sequence ID" value="KAK1623710.1"/>
    <property type="molecule type" value="Genomic_DNA"/>
</dbReference>
<accession>A0AAI9ZHL5</accession>
<dbReference type="Proteomes" id="UP001243989">
    <property type="component" value="Unassembled WGS sequence"/>
</dbReference>
<protein>
    <submittedName>
        <fullName evidence="2">Uncharacterized protein</fullName>
    </submittedName>
</protein>
<evidence type="ECO:0000313" key="3">
    <source>
        <dbReference type="Proteomes" id="UP001243989"/>
    </source>
</evidence>
<dbReference type="AlphaFoldDB" id="A0AAI9ZHL5"/>
<reference evidence="2" key="1">
    <citation type="submission" date="2021-06" db="EMBL/GenBank/DDBJ databases">
        <title>Comparative genomics, transcriptomics and evolutionary studies reveal genomic signatures of adaptation to plant cell wall in hemibiotrophic fungi.</title>
        <authorList>
            <consortium name="DOE Joint Genome Institute"/>
            <person name="Baroncelli R."/>
            <person name="Diaz J.F."/>
            <person name="Benocci T."/>
            <person name="Peng M."/>
            <person name="Battaglia E."/>
            <person name="Haridas S."/>
            <person name="Andreopoulos W."/>
            <person name="Labutti K."/>
            <person name="Pangilinan J."/>
            <person name="Floch G.L."/>
            <person name="Makela M.R."/>
            <person name="Henrissat B."/>
            <person name="Grigoriev I.V."/>
            <person name="Crouch J.A."/>
            <person name="De Vries R.P."/>
            <person name="Sukno S.A."/>
            <person name="Thon M.R."/>
        </authorList>
    </citation>
    <scope>NUCLEOTIDE SEQUENCE</scope>
    <source>
        <strain evidence="2">CBS 102054</strain>
    </source>
</reference>
<sequence>MKTHSHIRPAILDNLIRKNHLSQTRGWLNAPTGLTSRLLSTSEWIQYSPRVRSPGRHLPPGMKCDPREPPQPNASGFNPVMAKVNVCPPHQEHVRGPESKHELNAQTGNHTKANPRSFQWRPVPFGLISCV</sequence>
<gene>
    <name evidence="2" type="ORF">BDP81DRAFT_438703</name>
</gene>
<evidence type="ECO:0000256" key="1">
    <source>
        <dbReference type="SAM" id="MobiDB-lite"/>
    </source>
</evidence>
<name>A0AAI9ZHL5_9PEZI</name>
<dbReference type="GeneID" id="85476201"/>
<feature type="region of interest" description="Disordered" evidence="1">
    <location>
        <begin position="50"/>
        <end position="117"/>
    </location>
</feature>